<dbReference type="eggNOG" id="COG3237">
    <property type="taxonomic scope" value="Bacteria"/>
</dbReference>
<dbReference type="PANTHER" id="PTHR34977:SF1">
    <property type="entry name" value="UPF0337 PROTEIN YJBJ"/>
    <property type="match status" value="1"/>
</dbReference>
<dbReference type="InterPro" id="IPR036629">
    <property type="entry name" value="YjbJ_sf"/>
</dbReference>
<reference evidence="3 4" key="1">
    <citation type="submission" date="2013-03" db="EMBL/GenBank/DDBJ databases">
        <title>Salinisphaera hydrothermalis C41B8 Genome Sequencing.</title>
        <authorList>
            <person name="Li C."/>
            <person name="Lai Q."/>
            <person name="Shao Z."/>
        </authorList>
    </citation>
    <scope>NUCLEOTIDE SEQUENCE [LARGE SCALE GENOMIC DNA]</scope>
    <source>
        <strain evidence="3 4">C41B8</strain>
    </source>
</reference>
<dbReference type="EMBL" id="APNK01000014">
    <property type="protein sequence ID" value="KEZ77277.1"/>
    <property type="molecule type" value="Genomic_DNA"/>
</dbReference>
<dbReference type="InterPro" id="IPR026042">
    <property type="entry name" value="YjbJ"/>
</dbReference>
<dbReference type="Proteomes" id="UP000028302">
    <property type="component" value="Unassembled WGS sequence"/>
</dbReference>
<dbReference type="PANTHER" id="PTHR34977">
    <property type="entry name" value="UPF0337 PROTEIN YJBJ"/>
    <property type="match status" value="1"/>
</dbReference>
<evidence type="ECO:0000259" key="2">
    <source>
        <dbReference type="Pfam" id="PF05532"/>
    </source>
</evidence>
<gene>
    <name evidence="3" type="ORF">C41B8_10465</name>
</gene>
<dbReference type="AlphaFoldDB" id="A0A084IKP3"/>
<dbReference type="STRING" id="1304275.C41B8_10465"/>
<sequence length="68" mass="8183">MAQSSDKWEGRWDRVKGKAREHFGRLTDDDVEEARGKRENLLGKIQEKYGETKEKAEEMLKDFERRHF</sequence>
<protein>
    <submittedName>
        <fullName evidence="3">Putative stress response protein, CsbD</fullName>
    </submittedName>
</protein>
<dbReference type="InterPro" id="IPR050423">
    <property type="entry name" value="UPF0337_stress_rsp"/>
</dbReference>
<accession>A0A084IKP3</accession>
<keyword evidence="4" id="KW-1185">Reference proteome</keyword>
<evidence type="ECO:0000313" key="4">
    <source>
        <dbReference type="Proteomes" id="UP000028302"/>
    </source>
</evidence>
<comment type="caution">
    <text evidence="3">The sequence shown here is derived from an EMBL/GenBank/DDBJ whole genome shotgun (WGS) entry which is preliminary data.</text>
</comment>
<feature type="domain" description="CsbD-like" evidence="2">
    <location>
        <begin position="6"/>
        <end position="57"/>
    </location>
</feature>
<evidence type="ECO:0000256" key="1">
    <source>
        <dbReference type="ARBA" id="ARBA00009129"/>
    </source>
</evidence>
<dbReference type="InterPro" id="IPR008462">
    <property type="entry name" value="CsbD"/>
</dbReference>
<dbReference type="OrthoDB" id="9796058at2"/>
<evidence type="ECO:0000313" key="3">
    <source>
        <dbReference type="EMBL" id="KEZ77277.1"/>
    </source>
</evidence>
<name>A0A084IKP3_SALHC</name>
<dbReference type="RefSeq" id="WP_037337632.1">
    <property type="nucleotide sequence ID" value="NZ_APNK01000014.1"/>
</dbReference>
<comment type="similarity">
    <text evidence="1">Belongs to the UPF0337 (CsbD) family.</text>
</comment>
<dbReference type="PIRSF" id="PIRSF039008">
    <property type="entry name" value="YjbJ"/>
    <property type="match status" value="1"/>
</dbReference>
<dbReference type="SUPFAM" id="SSF69047">
    <property type="entry name" value="Hypothetical protein YjbJ"/>
    <property type="match status" value="1"/>
</dbReference>
<organism evidence="3 4">
    <name type="scientific">Salinisphaera hydrothermalis (strain C41B8)</name>
    <dbReference type="NCBI Taxonomy" id="1304275"/>
    <lineage>
        <taxon>Bacteria</taxon>
        <taxon>Pseudomonadati</taxon>
        <taxon>Pseudomonadota</taxon>
        <taxon>Gammaproteobacteria</taxon>
        <taxon>Salinisphaerales</taxon>
        <taxon>Salinisphaeraceae</taxon>
        <taxon>Salinisphaera</taxon>
    </lineage>
</organism>
<proteinExistence type="inferred from homology"/>
<dbReference type="Gene3D" id="1.10.1470.10">
    <property type="entry name" value="YjbJ"/>
    <property type="match status" value="1"/>
</dbReference>
<dbReference type="Pfam" id="PF05532">
    <property type="entry name" value="CsbD"/>
    <property type="match status" value="1"/>
</dbReference>